<comment type="caution">
    <text evidence="3">The sequence shown here is derived from an EMBL/GenBank/DDBJ whole genome shotgun (WGS) entry which is preliminary data.</text>
</comment>
<evidence type="ECO:0000256" key="1">
    <source>
        <dbReference type="SAM" id="SignalP"/>
    </source>
</evidence>
<accession>A0A1V9XFT7</accession>
<evidence type="ECO:0000313" key="4">
    <source>
        <dbReference type="Proteomes" id="UP000192247"/>
    </source>
</evidence>
<dbReference type="OrthoDB" id="6437097at2759"/>
<dbReference type="InterPro" id="IPR036116">
    <property type="entry name" value="FN3_sf"/>
</dbReference>
<dbReference type="Gene3D" id="2.60.40.10">
    <property type="entry name" value="Immunoglobulins"/>
    <property type="match status" value="3"/>
</dbReference>
<keyword evidence="4" id="KW-1185">Reference proteome</keyword>
<evidence type="ECO:0000313" key="3">
    <source>
        <dbReference type="EMBL" id="OQR72222.1"/>
    </source>
</evidence>
<feature type="signal peptide" evidence="1">
    <location>
        <begin position="1"/>
        <end position="29"/>
    </location>
</feature>
<evidence type="ECO:0000259" key="2">
    <source>
        <dbReference type="PROSITE" id="PS50853"/>
    </source>
</evidence>
<proteinExistence type="predicted"/>
<feature type="non-terminal residue" evidence="3">
    <location>
        <position position="407"/>
    </location>
</feature>
<feature type="domain" description="Fibronectin type-III" evidence="2">
    <location>
        <begin position="258"/>
        <end position="366"/>
    </location>
</feature>
<dbReference type="SUPFAM" id="SSF48726">
    <property type="entry name" value="Immunoglobulin"/>
    <property type="match status" value="1"/>
</dbReference>
<dbReference type="InterPro" id="IPR013783">
    <property type="entry name" value="Ig-like_fold"/>
</dbReference>
<dbReference type="EMBL" id="MNPL01012286">
    <property type="protein sequence ID" value="OQR72222.1"/>
    <property type="molecule type" value="Genomic_DNA"/>
</dbReference>
<name>A0A1V9XFT7_9ACAR</name>
<organism evidence="3 4">
    <name type="scientific">Tropilaelaps mercedesae</name>
    <dbReference type="NCBI Taxonomy" id="418985"/>
    <lineage>
        <taxon>Eukaryota</taxon>
        <taxon>Metazoa</taxon>
        <taxon>Ecdysozoa</taxon>
        <taxon>Arthropoda</taxon>
        <taxon>Chelicerata</taxon>
        <taxon>Arachnida</taxon>
        <taxon>Acari</taxon>
        <taxon>Parasitiformes</taxon>
        <taxon>Mesostigmata</taxon>
        <taxon>Gamasina</taxon>
        <taxon>Dermanyssoidea</taxon>
        <taxon>Laelapidae</taxon>
        <taxon>Tropilaelaps</taxon>
    </lineage>
</organism>
<dbReference type="AlphaFoldDB" id="A0A1V9XFT7"/>
<dbReference type="InParanoid" id="A0A1V9XFT7"/>
<dbReference type="SUPFAM" id="SSF49265">
    <property type="entry name" value="Fibronectin type III"/>
    <property type="match status" value="2"/>
</dbReference>
<keyword evidence="1" id="KW-0732">Signal</keyword>
<dbReference type="STRING" id="418985.A0A1V9XFT7"/>
<dbReference type="InterPro" id="IPR003599">
    <property type="entry name" value="Ig_sub"/>
</dbReference>
<dbReference type="Proteomes" id="UP000192247">
    <property type="component" value="Unassembled WGS sequence"/>
</dbReference>
<protein>
    <submittedName>
        <fullName evidence="3">Cytokine receptor-like</fullName>
    </submittedName>
</protein>
<gene>
    <name evidence="3" type="ORF">BIW11_10524</name>
</gene>
<dbReference type="SMART" id="SM00060">
    <property type="entry name" value="FN3"/>
    <property type="match status" value="1"/>
</dbReference>
<keyword evidence="3" id="KW-0675">Receptor</keyword>
<dbReference type="InterPro" id="IPR003961">
    <property type="entry name" value="FN3_dom"/>
</dbReference>
<feature type="chain" id="PRO_5012686833" evidence="1">
    <location>
        <begin position="30"/>
        <end position="407"/>
    </location>
</feature>
<sequence length="407" mass="46477">MEIRHKLMLAYDILPRALVLLFTASMANACKERCNTLTHCYNMAIVDMPQTLPVEVGREIRLNCPLLSDMISLNSSPHPLTVNASNLHFKRSDQPVSILYESNPYIEKVNEMTIAFVKQNATVDDAGTYACEAVVGEVHYPGCDTRVEVGVKPREVTDFLCTSIKFMSMTCSWKNPDNGQMKTTYAIEVIRGLGAFNVSVSCPRDMTTSNSCTWTRASDPYYEVFADKFRFKITGSNSLGSVFWEYVLEHYAIVQLPPVIDLRIRNVTQRSVAISWKPPAEADIRINALADQQSTTTPLKLVYEVELRRHGGSASLVERLDTATFFYDKLVPNVEYEVRVRCWFNMVRRPELYSNPTISAFKTNKDKPQRPPSIHPSGFQYRRFLNHRTVILLFEELSRDDWNDDQV</sequence>
<dbReference type="InterPro" id="IPR036179">
    <property type="entry name" value="Ig-like_dom_sf"/>
</dbReference>
<reference evidence="3 4" key="1">
    <citation type="journal article" date="2017" name="Gigascience">
        <title>Draft genome of the honey bee ectoparasitic mite, Tropilaelaps mercedesae, is shaped by the parasitic life history.</title>
        <authorList>
            <person name="Dong X."/>
            <person name="Armstrong S.D."/>
            <person name="Xia D."/>
            <person name="Makepeace B.L."/>
            <person name="Darby A.C."/>
            <person name="Kadowaki T."/>
        </authorList>
    </citation>
    <scope>NUCLEOTIDE SEQUENCE [LARGE SCALE GENOMIC DNA]</scope>
    <source>
        <strain evidence="3">Wuxi-XJTLU</strain>
    </source>
</reference>
<dbReference type="CDD" id="cd00063">
    <property type="entry name" value="FN3"/>
    <property type="match status" value="1"/>
</dbReference>
<dbReference type="PROSITE" id="PS50853">
    <property type="entry name" value="FN3"/>
    <property type="match status" value="1"/>
</dbReference>
<dbReference type="SMART" id="SM00409">
    <property type="entry name" value="IG"/>
    <property type="match status" value="1"/>
</dbReference>